<protein>
    <submittedName>
        <fullName evidence="3">Uncharacterized protein C1orf112-like</fullName>
    </submittedName>
</protein>
<dbReference type="InterPro" id="IPR016024">
    <property type="entry name" value="ARM-type_fold"/>
</dbReference>
<accession>A0A6P7TK71</accession>
<dbReference type="KEGG" id="osn:115223886"/>
<feature type="compositionally biased region" description="Basic and acidic residues" evidence="1">
    <location>
        <begin position="561"/>
        <end position="585"/>
    </location>
</feature>
<dbReference type="AlphaFoldDB" id="A0A6P7TK71"/>
<feature type="region of interest" description="Disordered" evidence="1">
    <location>
        <begin position="548"/>
        <end position="590"/>
    </location>
</feature>
<evidence type="ECO:0000313" key="3">
    <source>
        <dbReference type="RefSeq" id="XP_029650459.1"/>
    </source>
</evidence>
<dbReference type="PANTHER" id="PTHR16071">
    <property type="entry name" value="CHROMOSOME 1 OPEN READING FRAME 112"/>
    <property type="match status" value="1"/>
</dbReference>
<organism evidence="2 3">
    <name type="scientific">Octopus sinensis</name>
    <name type="common">East Asian common octopus</name>
    <dbReference type="NCBI Taxonomy" id="2607531"/>
    <lineage>
        <taxon>Eukaryota</taxon>
        <taxon>Metazoa</taxon>
        <taxon>Spiralia</taxon>
        <taxon>Lophotrochozoa</taxon>
        <taxon>Mollusca</taxon>
        <taxon>Cephalopoda</taxon>
        <taxon>Coleoidea</taxon>
        <taxon>Octopodiformes</taxon>
        <taxon>Octopoda</taxon>
        <taxon>Incirrata</taxon>
        <taxon>Octopodidae</taxon>
        <taxon>Octopus</taxon>
    </lineage>
</organism>
<dbReference type="Proteomes" id="UP000515154">
    <property type="component" value="Linkage group LG24"/>
</dbReference>
<dbReference type="Pfam" id="PF14868">
    <property type="entry name" value="DUF4487"/>
    <property type="match status" value="1"/>
</dbReference>
<evidence type="ECO:0000256" key="1">
    <source>
        <dbReference type="SAM" id="MobiDB-lite"/>
    </source>
</evidence>
<dbReference type="PANTHER" id="PTHR16071:SF2">
    <property type="entry name" value="FIGNL1-INTERACTING REGULATOR OF RECOMBINATION AND MITOSIS"/>
    <property type="match status" value="1"/>
</dbReference>
<dbReference type="SUPFAM" id="SSF48371">
    <property type="entry name" value="ARM repeat"/>
    <property type="match status" value="1"/>
</dbReference>
<gene>
    <name evidence="3" type="primary">LOC115223886</name>
</gene>
<proteinExistence type="predicted"/>
<name>A0A6P7TK71_9MOLL</name>
<dbReference type="InterPro" id="IPR027902">
    <property type="entry name" value="DUF4487"/>
</dbReference>
<dbReference type="RefSeq" id="XP_029650459.1">
    <property type="nucleotide sequence ID" value="XM_029794599.2"/>
</dbReference>
<sequence>MTLKITGFLMKVLVNFVKEYENYLGKSVEPLYPLILYMFKFSPPSLAAPKLIQQSQQDIQLQLLNAAQPLLTTLILNYYFRILVTSDENDLEPDLALPRILLQIMVVNLLPKAKYDVTEVWYSPRKFPGERCCDNILASVFKTLQKCSVEMASDIRIPITAAVGSPQRNTSLYEYLCTNICGFVGSWPAQHFAVVESVLLTNLLHSNPYCKMMACDVWCFIGRYGSAALCHHHVKVLAAVWLALDWSQAQFYEHVLQLFHRLFKFQLIKDQEEILKLYPPANNLSLWSLAQLDTLQETISSPLKSELVQTSAKIIHSLCSLETFSDKDMKSCLDVLKCLRSLSRYLVTLSQSGCTLHYLVLQRLAMLWSSEPKLSSSASSKCYHSLILSSLLVTSAQLLPVMKPAHISSIVNTLEKLFDLEPDEILRLATSLFLKEIGKVDLQNNEVSVKMGSTFPKIFQHLLFDSNSLLHHQAIEAFASFAQETNCESLVPQCLLMSNSSKEKILQDTAITFLNHTAYSCDGFKQTKYLSSQRLIINEDFVIAWKPERNKKQQPENNPEELLKDQETTDEAQHMSDTESEEPLKKKLKTKTSPDIWDEEYRNIIDLLHGNVNKLQLLQQRRGASPPTWVTTELETICKQLGTFQ</sequence>
<reference evidence="3" key="1">
    <citation type="submission" date="2025-08" db="UniProtKB">
        <authorList>
            <consortium name="RefSeq"/>
        </authorList>
    </citation>
    <scope>IDENTIFICATION</scope>
</reference>
<evidence type="ECO:0000313" key="2">
    <source>
        <dbReference type="Proteomes" id="UP000515154"/>
    </source>
</evidence>
<keyword evidence="2" id="KW-1185">Reference proteome</keyword>